<dbReference type="Pfam" id="PF21413">
    <property type="entry name" value="SHQ1-like_CS"/>
    <property type="match status" value="1"/>
</dbReference>
<dbReference type="PANTHER" id="PTHR12967:SF0">
    <property type="entry name" value="PROTEIN SHQ1 HOMOLOG"/>
    <property type="match status" value="1"/>
</dbReference>
<dbReference type="InterPro" id="IPR039742">
    <property type="entry name" value="Shq1"/>
</dbReference>
<dbReference type="InterPro" id="IPR048696">
    <property type="entry name" value="SHQ1-like_CS"/>
</dbReference>
<dbReference type="PROSITE" id="PS51203">
    <property type="entry name" value="CS"/>
    <property type="match status" value="1"/>
</dbReference>
<dbReference type="Gene3D" id="2.60.40.790">
    <property type="match status" value="1"/>
</dbReference>
<dbReference type="Proteomes" id="UP001497525">
    <property type="component" value="Unassembled WGS sequence"/>
</dbReference>
<dbReference type="AlphaFoldDB" id="A0AAV2T8B3"/>
<gene>
    <name evidence="4" type="ORF">CDAUBV1_LOCUS5495</name>
</gene>
<evidence type="ECO:0000259" key="3">
    <source>
        <dbReference type="PROSITE" id="PS51203"/>
    </source>
</evidence>
<evidence type="ECO:0000256" key="1">
    <source>
        <dbReference type="ARBA" id="ARBA00005607"/>
    </source>
</evidence>
<feature type="domain" description="CS" evidence="3">
    <location>
        <begin position="1"/>
        <end position="89"/>
    </location>
</feature>
<organism evidence="4 5">
    <name type="scientific">Calicophoron daubneyi</name>
    <name type="common">Rumen fluke</name>
    <name type="synonym">Paramphistomum daubneyi</name>
    <dbReference type="NCBI Taxonomy" id="300641"/>
    <lineage>
        <taxon>Eukaryota</taxon>
        <taxon>Metazoa</taxon>
        <taxon>Spiralia</taxon>
        <taxon>Lophotrochozoa</taxon>
        <taxon>Platyhelminthes</taxon>
        <taxon>Trematoda</taxon>
        <taxon>Digenea</taxon>
        <taxon>Plagiorchiida</taxon>
        <taxon>Pronocephalata</taxon>
        <taxon>Paramphistomoidea</taxon>
        <taxon>Paramphistomidae</taxon>
        <taxon>Calicophoron</taxon>
    </lineage>
</organism>
<comment type="caution">
    <text evidence="4">The sequence shown here is derived from an EMBL/GenBank/DDBJ whole genome shotgun (WGS) entry which is preliminary data.</text>
</comment>
<dbReference type="GO" id="GO:0000493">
    <property type="term" value="P:box H/ACA snoRNP assembly"/>
    <property type="evidence" value="ECO:0007669"/>
    <property type="project" value="InterPro"/>
</dbReference>
<evidence type="ECO:0000313" key="5">
    <source>
        <dbReference type="Proteomes" id="UP001497525"/>
    </source>
</evidence>
<dbReference type="InterPro" id="IPR007009">
    <property type="entry name" value="Shq1_C"/>
</dbReference>
<dbReference type="EMBL" id="CAXLJL010000134">
    <property type="protein sequence ID" value="CAL5132645.1"/>
    <property type="molecule type" value="Genomic_DNA"/>
</dbReference>
<dbReference type="GO" id="GO:0005654">
    <property type="term" value="C:nucleoplasm"/>
    <property type="evidence" value="ECO:0007669"/>
    <property type="project" value="TreeGrafter"/>
</dbReference>
<dbReference type="PANTHER" id="PTHR12967">
    <property type="entry name" value="PROTEIN SHQ1 HOMOLOG"/>
    <property type="match status" value="1"/>
</dbReference>
<dbReference type="InterPro" id="IPR007052">
    <property type="entry name" value="CS_dom"/>
</dbReference>
<dbReference type="GO" id="GO:0051082">
    <property type="term" value="F:unfolded protein binding"/>
    <property type="evidence" value="ECO:0007669"/>
    <property type="project" value="TreeGrafter"/>
</dbReference>
<proteinExistence type="inferred from homology"/>
<evidence type="ECO:0000313" key="4">
    <source>
        <dbReference type="EMBL" id="CAL5132645.1"/>
    </source>
</evidence>
<sequence>MLTPIFHLEQTEWILKVIVHAPMAKLSELEVCVEDRTFYFTSPPYFLKFEIPGEVCTEEGSFSVEMNNGDITVNLRKNHRGLFRDLNLITKLLNNAKADSTSSQSSYFIQELNTSAPSADLHSEKPNWLHPTSYTLSEDSDDECTTREDEILLTPPTYGFSGSKSGLFKNESDLSYAVDLPDPDKTSPKRRSVLRMAEEKLKFSAQHYLADFFETEAWEFATKVSPPWIDTGSEAETEEVELTADEKHRLITLSSRRVPPASADETDEVERYLGLLDILLAYTYDFRVREGEEMTESGWNIVKLASTLSWFEVFHSLSDLMITFYRRTLTYPLVRNWRFTNTVRRDVASVLCNTHVKSWCLKCLLEVRRMLIAYPGYHVFVDLYLDDYIMWIQFHSNVDYLNALGEDLRKMKIRKSEIGLKLPEVEEIGKQCLKNEQIQNALENLTLSDATELG</sequence>
<comment type="similarity">
    <text evidence="1">Belongs to the SHQ1 family.</text>
</comment>
<dbReference type="GO" id="GO:0005737">
    <property type="term" value="C:cytoplasm"/>
    <property type="evidence" value="ECO:0007669"/>
    <property type="project" value="TreeGrafter"/>
</dbReference>
<name>A0AAV2T8B3_CALDB</name>
<dbReference type="Pfam" id="PF04925">
    <property type="entry name" value="SHQ1"/>
    <property type="match status" value="1"/>
</dbReference>
<dbReference type="InterPro" id="IPR008978">
    <property type="entry name" value="HSP20-like_chaperone"/>
</dbReference>
<accession>A0AAV2T8B3</accession>
<evidence type="ECO:0000256" key="2">
    <source>
        <dbReference type="ARBA" id="ARBA00013750"/>
    </source>
</evidence>
<protein>
    <recommendedName>
        <fullName evidence="2">Protein SHQ1 homolog</fullName>
    </recommendedName>
</protein>
<reference evidence="4" key="1">
    <citation type="submission" date="2024-06" db="EMBL/GenBank/DDBJ databases">
        <authorList>
            <person name="Liu X."/>
            <person name="Lenzi L."/>
            <person name="Haldenby T S."/>
            <person name="Uol C."/>
        </authorList>
    </citation>
    <scope>NUCLEOTIDE SEQUENCE</scope>
</reference>